<sequence>MRWMRYAPGQDSWRSIEMPSPLCLTTSGNPWTMVVSSYKLDDGGGWLLQASSLAPSFKLSPMASKMEFFGSRTASRGLRVIM</sequence>
<dbReference type="AlphaFoldDB" id="A0A5N6LRX9"/>
<proteinExistence type="predicted"/>
<evidence type="ECO:0000313" key="1">
    <source>
        <dbReference type="EMBL" id="KAD2804311.1"/>
    </source>
</evidence>
<dbReference type="EMBL" id="SZYD01000018">
    <property type="protein sequence ID" value="KAD2804311.1"/>
    <property type="molecule type" value="Genomic_DNA"/>
</dbReference>
<keyword evidence="2" id="KW-1185">Reference proteome</keyword>
<dbReference type="Proteomes" id="UP000326396">
    <property type="component" value="Linkage Group LG8"/>
</dbReference>
<accession>A0A5N6LRX9</accession>
<name>A0A5N6LRX9_9ASTR</name>
<comment type="caution">
    <text evidence="1">The sequence shown here is derived from an EMBL/GenBank/DDBJ whole genome shotgun (WGS) entry which is preliminary data.</text>
</comment>
<gene>
    <name evidence="1" type="ORF">E3N88_37688</name>
</gene>
<reference evidence="1 2" key="1">
    <citation type="submission" date="2019-05" db="EMBL/GenBank/DDBJ databases">
        <title>Mikania micrantha, genome provides insights into the molecular mechanism of rapid growth.</title>
        <authorList>
            <person name="Liu B."/>
        </authorList>
    </citation>
    <scope>NUCLEOTIDE SEQUENCE [LARGE SCALE GENOMIC DNA]</scope>
    <source>
        <strain evidence="1">NLD-2019</strain>
        <tissue evidence="1">Leaf</tissue>
    </source>
</reference>
<protein>
    <submittedName>
        <fullName evidence="1">Uncharacterized protein</fullName>
    </submittedName>
</protein>
<organism evidence="1 2">
    <name type="scientific">Mikania micrantha</name>
    <name type="common">bitter vine</name>
    <dbReference type="NCBI Taxonomy" id="192012"/>
    <lineage>
        <taxon>Eukaryota</taxon>
        <taxon>Viridiplantae</taxon>
        <taxon>Streptophyta</taxon>
        <taxon>Embryophyta</taxon>
        <taxon>Tracheophyta</taxon>
        <taxon>Spermatophyta</taxon>
        <taxon>Magnoliopsida</taxon>
        <taxon>eudicotyledons</taxon>
        <taxon>Gunneridae</taxon>
        <taxon>Pentapetalae</taxon>
        <taxon>asterids</taxon>
        <taxon>campanulids</taxon>
        <taxon>Asterales</taxon>
        <taxon>Asteraceae</taxon>
        <taxon>Asteroideae</taxon>
        <taxon>Heliantheae alliance</taxon>
        <taxon>Eupatorieae</taxon>
        <taxon>Mikania</taxon>
    </lineage>
</organism>
<evidence type="ECO:0000313" key="2">
    <source>
        <dbReference type="Proteomes" id="UP000326396"/>
    </source>
</evidence>